<reference evidence="2 3" key="1">
    <citation type="submission" date="2007-11" db="EMBL/GenBank/DDBJ databases">
        <authorList>
            <consortium name="The Salmonella enterica serovar Arizonae Genome Sequencing Project"/>
            <person name="McClelland M."/>
            <person name="Sanderson E.K."/>
            <person name="Porwollik S."/>
            <person name="Spieth J."/>
            <person name="Clifton W.S."/>
            <person name="Fulton R."/>
            <person name="Chunyan W."/>
            <person name="Wollam A."/>
            <person name="Shah N."/>
            <person name="Pepin K."/>
            <person name="Bhonagiri V."/>
            <person name="Nash W."/>
            <person name="Johnson M."/>
            <person name="Thiruvilangam P."/>
            <person name="Wilson R."/>
        </authorList>
    </citation>
    <scope>NUCLEOTIDE SEQUENCE [LARGE SCALE GENOMIC DNA]</scope>
    <source>
        <strain evidence="3">ATCC BAA-731 / CDC346-86 / RSK2980</strain>
    </source>
</reference>
<name>A9MRW6_SALAR</name>
<sequence>MRRTRIDAQITAGTEIAHDRVHGARCANDSVNRTGLNAFCATNAVIFINNRQHTHWGGLLFFSIAWLRLYVQQIRNFQHDGFTAGRATINFLALETHGFGVGAASGIAALATLALRQNRIDFFNNRIIFNRESAGGITQNGAEHQTQKGQGANGNPDSIHYNFTKPLKPIKAKDINPAVINAIALPRKGAGTSATARRSRMAANRTITNEKPTAAENPYNAD</sequence>
<gene>
    <name evidence="2" type="ordered locus">SARI_01524</name>
</gene>
<dbReference type="HOGENOM" id="CLU_1244591_0_0_6"/>
<keyword evidence="3" id="KW-1185">Reference proteome</keyword>
<proteinExistence type="predicted"/>
<dbReference type="AlphaFoldDB" id="A9MRW6"/>
<evidence type="ECO:0000313" key="3">
    <source>
        <dbReference type="Proteomes" id="UP000002084"/>
    </source>
</evidence>
<evidence type="ECO:0000313" key="2">
    <source>
        <dbReference type="EMBL" id="ABX21420.1"/>
    </source>
</evidence>
<feature type="compositionally biased region" description="Polar residues" evidence="1">
    <location>
        <begin position="140"/>
        <end position="156"/>
    </location>
</feature>
<protein>
    <submittedName>
        <fullName evidence="2">Uncharacterized protein</fullName>
    </submittedName>
</protein>
<feature type="region of interest" description="Disordered" evidence="1">
    <location>
        <begin position="190"/>
        <end position="222"/>
    </location>
</feature>
<evidence type="ECO:0000256" key="1">
    <source>
        <dbReference type="SAM" id="MobiDB-lite"/>
    </source>
</evidence>
<dbReference type="EMBL" id="CP000880">
    <property type="protein sequence ID" value="ABX21420.1"/>
    <property type="molecule type" value="Genomic_DNA"/>
</dbReference>
<organism evidence="2 3">
    <name type="scientific">Salmonella arizonae (strain ATCC BAA-731 / CDC346-86 / RSK2980)</name>
    <dbReference type="NCBI Taxonomy" id="41514"/>
    <lineage>
        <taxon>Bacteria</taxon>
        <taxon>Pseudomonadati</taxon>
        <taxon>Pseudomonadota</taxon>
        <taxon>Gammaproteobacteria</taxon>
        <taxon>Enterobacterales</taxon>
        <taxon>Enterobacteriaceae</taxon>
        <taxon>Salmonella</taxon>
    </lineage>
</organism>
<feature type="region of interest" description="Disordered" evidence="1">
    <location>
        <begin position="140"/>
        <end position="160"/>
    </location>
</feature>
<accession>A9MRW6</accession>
<dbReference type="KEGG" id="ses:SARI_01524"/>
<dbReference type="Proteomes" id="UP000002084">
    <property type="component" value="Chromosome"/>
</dbReference>